<dbReference type="InterPro" id="IPR011991">
    <property type="entry name" value="ArsR-like_HTH"/>
</dbReference>
<dbReference type="Gene3D" id="1.10.10.10">
    <property type="entry name" value="Winged helix-like DNA-binding domain superfamily/Winged helix DNA-binding domain"/>
    <property type="match status" value="1"/>
</dbReference>
<dbReference type="GO" id="GO:0097063">
    <property type="term" value="F:cadmium ion sensor activity"/>
    <property type="evidence" value="ECO:0007669"/>
    <property type="project" value="TreeGrafter"/>
</dbReference>
<dbReference type="InterPro" id="IPR001845">
    <property type="entry name" value="HTH_ArsR_DNA-bd_dom"/>
</dbReference>
<proteinExistence type="predicted"/>
<sequence>MEGDADIARTAALFADPARVRVLMALADGRSLAASVLAGEAGLTAQGVSAHLSKLLAAGLVTAEKSGRHRFYRIAGAAPELLEALARHSPARPVRSLREGTRAEALRTARLCYDHVAGRLGVTVTAALLDRGALATVDGDPTTQRRPGDRISSQLQEHPYVLGPAADEVFAALGVEVEAAAKSRRPLLRFCLDWTEQRHHLAGALGAAVTRRFMDAGWLRSRAKAHRAVQLTETGAAVLEEVLGVSGEQLPAPRPDHTARTA</sequence>
<comment type="caution">
    <text evidence="2">The sequence shown here is derived from an EMBL/GenBank/DDBJ whole genome shotgun (WGS) entry which is preliminary data.</text>
</comment>
<dbReference type="SMART" id="SM00418">
    <property type="entry name" value="HTH_ARSR"/>
    <property type="match status" value="1"/>
</dbReference>
<dbReference type="SUPFAM" id="SSF46785">
    <property type="entry name" value="Winged helix' DNA-binding domain"/>
    <property type="match status" value="1"/>
</dbReference>
<dbReference type="GO" id="GO:0003700">
    <property type="term" value="F:DNA-binding transcription factor activity"/>
    <property type="evidence" value="ECO:0007669"/>
    <property type="project" value="InterPro"/>
</dbReference>
<dbReference type="Proteomes" id="UP000233750">
    <property type="component" value="Unassembled WGS sequence"/>
</dbReference>
<dbReference type="PROSITE" id="PS50987">
    <property type="entry name" value="HTH_ARSR_2"/>
    <property type="match status" value="1"/>
</dbReference>
<dbReference type="Pfam" id="PF12840">
    <property type="entry name" value="HTH_20"/>
    <property type="match status" value="1"/>
</dbReference>
<dbReference type="InterPro" id="IPR036388">
    <property type="entry name" value="WH-like_DNA-bd_sf"/>
</dbReference>
<protein>
    <submittedName>
        <fullName evidence="2">Helix-turn-helix protein</fullName>
    </submittedName>
</protein>
<dbReference type="AlphaFoldDB" id="A0A2N3WQU9"/>
<dbReference type="PRINTS" id="PR00778">
    <property type="entry name" value="HTHARSR"/>
</dbReference>
<dbReference type="InterPro" id="IPR036390">
    <property type="entry name" value="WH_DNA-bd_sf"/>
</dbReference>
<dbReference type="GO" id="GO:0003677">
    <property type="term" value="F:DNA binding"/>
    <property type="evidence" value="ECO:0007669"/>
    <property type="project" value="TreeGrafter"/>
</dbReference>
<evidence type="ECO:0000313" key="2">
    <source>
        <dbReference type="EMBL" id="PKV96223.1"/>
    </source>
</evidence>
<gene>
    <name evidence="2" type="ORF">ATK30_7160</name>
</gene>
<keyword evidence="3" id="KW-1185">Reference proteome</keyword>
<name>A0A2N3WQU9_9PSEU</name>
<evidence type="ECO:0000313" key="3">
    <source>
        <dbReference type="Proteomes" id="UP000233750"/>
    </source>
</evidence>
<evidence type="ECO:0000259" key="1">
    <source>
        <dbReference type="PROSITE" id="PS50987"/>
    </source>
</evidence>
<accession>A0A2N3WQU9</accession>
<dbReference type="PANTHER" id="PTHR39168">
    <property type="entry name" value="TRANSCRIPTIONAL REGULATOR-RELATED"/>
    <property type="match status" value="1"/>
</dbReference>
<dbReference type="NCBIfam" id="NF033788">
    <property type="entry name" value="HTH_metalloreg"/>
    <property type="match status" value="1"/>
</dbReference>
<dbReference type="GO" id="GO:0010288">
    <property type="term" value="P:response to lead ion"/>
    <property type="evidence" value="ECO:0007669"/>
    <property type="project" value="TreeGrafter"/>
</dbReference>
<dbReference type="RefSeq" id="WP_101439117.1">
    <property type="nucleotide sequence ID" value="NZ_PJMY01000003.1"/>
</dbReference>
<feature type="domain" description="HTH arsR-type" evidence="1">
    <location>
        <begin position="1"/>
        <end position="93"/>
    </location>
</feature>
<dbReference type="OrthoDB" id="3232131at2"/>
<organism evidence="2 3">
    <name type="scientific">Amycolatopsis echigonensis</name>
    <dbReference type="NCBI Taxonomy" id="2576905"/>
    <lineage>
        <taxon>Bacteria</taxon>
        <taxon>Bacillati</taxon>
        <taxon>Actinomycetota</taxon>
        <taxon>Actinomycetes</taxon>
        <taxon>Pseudonocardiales</taxon>
        <taxon>Pseudonocardiaceae</taxon>
        <taxon>Amycolatopsis</taxon>
    </lineage>
</organism>
<dbReference type="EMBL" id="PJMY01000003">
    <property type="protein sequence ID" value="PKV96223.1"/>
    <property type="molecule type" value="Genomic_DNA"/>
</dbReference>
<dbReference type="InterPro" id="IPR052543">
    <property type="entry name" value="HTH_Metal-responsive_Reg"/>
</dbReference>
<dbReference type="GO" id="GO:0046686">
    <property type="term" value="P:response to cadmium ion"/>
    <property type="evidence" value="ECO:0007669"/>
    <property type="project" value="TreeGrafter"/>
</dbReference>
<reference evidence="2 3" key="1">
    <citation type="submission" date="2017-12" db="EMBL/GenBank/DDBJ databases">
        <title>Sequencing the genomes of 1000 Actinobacteria strains.</title>
        <authorList>
            <person name="Klenk H.-P."/>
        </authorList>
    </citation>
    <scope>NUCLEOTIDE SEQUENCE [LARGE SCALE GENOMIC DNA]</scope>
    <source>
        <strain evidence="2 3">DSM 45165</strain>
    </source>
</reference>
<dbReference type="CDD" id="cd00090">
    <property type="entry name" value="HTH_ARSR"/>
    <property type="match status" value="1"/>
</dbReference>
<dbReference type="GO" id="GO:0032791">
    <property type="term" value="F:lead ion binding"/>
    <property type="evidence" value="ECO:0007669"/>
    <property type="project" value="TreeGrafter"/>
</dbReference>
<dbReference type="PANTHER" id="PTHR39168:SF1">
    <property type="entry name" value="TRANSCRIPTIONAL REGULATORY PROTEIN"/>
    <property type="match status" value="1"/>
</dbReference>